<accession>A0ABV6Z119</accession>
<evidence type="ECO:0000313" key="2">
    <source>
        <dbReference type="Proteomes" id="UP001594351"/>
    </source>
</evidence>
<organism evidence="1 2">
    <name type="scientific">candidate division CSSED10-310 bacterium</name>
    <dbReference type="NCBI Taxonomy" id="2855610"/>
    <lineage>
        <taxon>Bacteria</taxon>
        <taxon>Bacteria division CSSED10-310</taxon>
    </lineage>
</organism>
<dbReference type="Proteomes" id="UP001594351">
    <property type="component" value="Unassembled WGS sequence"/>
</dbReference>
<sequence>MALVNFLKFSKTMGAIIADEEFWTPRFRRRLHIDNLHPLLDEQLSDAWNMEVAYGGVGYPSVHREVVNRTRKILQEKFGSEQEDESAPKLVKQVARIAFESMQAVMRRRIDQKMLFKFGFTTDDLNRGFYEMNGQKIEIKNKEIKKAAIKLASGEEKDSLLKPAMESRAAVFGYDATNGITGYYLDSENGILAYNYEGFEAIGSGKYASGIAFGNMFGAKTLAMRQAGLPPAEGILELIDSALMALYHFKEVGGNLNFALINGAENTHQKRYQEIFDNEARLTSEIVYAYKWDEIDRATALDLIDALILKEQSWEQVESDLFSRVNNEDRFVLLLRNYKKKEVDHILLTQGHDARQGN</sequence>
<reference evidence="1 2" key="1">
    <citation type="submission" date="2024-09" db="EMBL/GenBank/DDBJ databases">
        <title>Laminarin stimulates single cell rates of sulfate reduction while oxygen inhibits transcriptomic activity in coastal marine sediment.</title>
        <authorList>
            <person name="Lindsay M."/>
            <person name="Orcutt B."/>
            <person name="Emerson D."/>
            <person name="Stepanauskas R."/>
            <person name="D'Angelo T."/>
        </authorList>
    </citation>
    <scope>NUCLEOTIDE SEQUENCE [LARGE SCALE GENOMIC DNA]</scope>
    <source>
        <strain evidence="1">SAG AM-311-K15</strain>
    </source>
</reference>
<gene>
    <name evidence="1" type="ORF">ACFL27_18345</name>
</gene>
<keyword evidence="2" id="KW-1185">Reference proteome</keyword>
<name>A0ABV6Z119_UNCC1</name>
<evidence type="ECO:0000313" key="1">
    <source>
        <dbReference type="EMBL" id="MFC1852159.1"/>
    </source>
</evidence>
<comment type="caution">
    <text evidence="1">The sequence shown here is derived from an EMBL/GenBank/DDBJ whole genome shotgun (WGS) entry which is preliminary data.</text>
</comment>
<protein>
    <submittedName>
        <fullName evidence="1">Uncharacterized protein</fullName>
    </submittedName>
</protein>
<dbReference type="EMBL" id="JBHPBY010000273">
    <property type="protein sequence ID" value="MFC1852159.1"/>
    <property type="molecule type" value="Genomic_DNA"/>
</dbReference>
<proteinExistence type="predicted"/>